<dbReference type="Gene3D" id="3.90.226.10">
    <property type="entry name" value="2-enoyl-CoA Hydratase, Chain A, domain 1"/>
    <property type="match status" value="1"/>
</dbReference>
<dbReference type="PANTHER" id="PTHR11941">
    <property type="entry name" value="ENOYL-COA HYDRATASE-RELATED"/>
    <property type="match status" value="1"/>
</dbReference>
<dbReference type="CDD" id="cd06558">
    <property type="entry name" value="crotonase-like"/>
    <property type="match status" value="1"/>
</dbReference>
<dbReference type="Proteomes" id="UP000182938">
    <property type="component" value="Chromosome"/>
</dbReference>
<accession>A0A1L3MJ46</accession>
<dbReference type="Pfam" id="PF00378">
    <property type="entry name" value="ECH_1"/>
    <property type="match status" value="1"/>
</dbReference>
<dbReference type="EMBL" id="CP013290">
    <property type="protein sequence ID" value="APH02403.1"/>
    <property type="molecule type" value="Genomic_DNA"/>
</dbReference>
<reference evidence="1 2" key="1">
    <citation type="submission" date="2015-11" db="EMBL/GenBank/DDBJ databases">
        <authorList>
            <person name="Zhang Y."/>
            <person name="Guo Z."/>
        </authorList>
    </citation>
    <scope>NUCLEOTIDE SEQUENCE [LARGE SCALE GENOMIC DNA]</scope>
    <source>
        <strain evidence="1 2">YFY001</strain>
    </source>
</reference>
<sequence length="290" mass="30817">MGTATQPPEGPGVALAEALDLTLVQGKQEESLPRTCIAVRDVAEAVQQLRSATVARPLTVATLCQTLRLTAALPVAQGLVVESLAYSMLLASEEFAEWRGKTPRREPRYHSPSVLVNRNEAGLEVLLAHPARRNAYSREMRDGLVEALELVAWDSSIKWVRLAGQGPTFCSGGDLDEFGSIDDVATAHLIRLRQGAGVALEGVRDRVTVQLHGACIGAGIEIPAFAAHVSAAPGTTLRLPELAMGLIPGAGGTVSITRRIGRWRTAWLAISGTSIGPERARAWGLVDEVG</sequence>
<dbReference type="GO" id="GO:0003824">
    <property type="term" value="F:catalytic activity"/>
    <property type="evidence" value="ECO:0007669"/>
    <property type="project" value="UniProtKB-ARBA"/>
</dbReference>
<dbReference type="PANTHER" id="PTHR11941:SF54">
    <property type="entry name" value="ENOYL-COA HYDRATASE, MITOCHONDRIAL"/>
    <property type="match status" value="1"/>
</dbReference>
<protein>
    <recommendedName>
        <fullName evidence="3">Enoyl-CoA hydratase</fullName>
    </recommendedName>
</protein>
<organism evidence="1 2">
    <name type="scientific">Janibacter indicus</name>
    <dbReference type="NCBI Taxonomy" id="857417"/>
    <lineage>
        <taxon>Bacteria</taxon>
        <taxon>Bacillati</taxon>
        <taxon>Actinomycetota</taxon>
        <taxon>Actinomycetes</taxon>
        <taxon>Micrococcales</taxon>
        <taxon>Intrasporangiaceae</taxon>
        <taxon>Janibacter</taxon>
    </lineage>
</organism>
<dbReference type="InterPro" id="IPR029045">
    <property type="entry name" value="ClpP/crotonase-like_dom_sf"/>
</dbReference>
<dbReference type="InterPro" id="IPR001753">
    <property type="entry name" value="Enoyl-CoA_hydra/iso"/>
</dbReference>
<evidence type="ECO:0000313" key="1">
    <source>
        <dbReference type="EMBL" id="APH02403.1"/>
    </source>
</evidence>
<dbReference type="AlphaFoldDB" id="A0A1L3MJ46"/>
<evidence type="ECO:0000313" key="2">
    <source>
        <dbReference type="Proteomes" id="UP000182938"/>
    </source>
</evidence>
<keyword evidence="2" id="KW-1185">Reference proteome</keyword>
<dbReference type="KEGG" id="jte:ASJ30_13410"/>
<dbReference type="SUPFAM" id="SSF52096">
    <property type="entry name" value="ClpP/crotonase"/>
    <property type="match status" value="1"/>
</dbReference>
<name>A0A1L3MJ46_9MICO</name>
<evidence type="ECO:0008006" key="3">
    <source>
        <dbReference type="Google" id="ProtNLM"/>
    </source>
</evidence>
<gene>
    <name evidence="1" type="ORF">ASJ30_13410</name>
</gene>
<dbReference type="GO" id="GO:0006635">
    <property type="term" value="P:fatty acid beta-oxidation"/>
    <property type="evidence" value="ECO:0007669"/>
    <property type="project" value="TreeGrafter"/>
</dbReference>
<proteinExistence type="predicted"/>